<organism evidence="7 8">
    <name type="scientific">Lentilactobacillus hilgardii</name>
    <name type="common">Lactobacillus hilgardii</name>
    <dbReference type="NCBI Taxonomy" id="1588"/>
    <lineage>
        <taxon>Bacteria</taxon>
        <taxon>Bacillati</taxon>
        <taxon>Bacillota</taxon>
        <taxon>Bacilli</taxon>
        <taxon>Lactobacillales</taxon>
        <taxon>Lactobacillaceae</taxon>
        <taxon>Lentilactobacillus</taxon>
    </lineage>
</organism>
<proteinExistence type="inferred from homology"/>
<evidence type="ECO:0000256" key="6">
    <source>
        <dbReference type="HAMAP-Rule" id="MF_00117"/>
    </source>
</evidence>
<dbReference type="CDD" id="cd00498">
    <property type="entry name" value="Hsp33"/>
    <property type="match status" value="1"/>
</dbReference>
<evidence type="ECO:0000313" key="7">
    <source>
        <dbReference type="EMBL" id="QHB52497.1"/>
    </source>
</evidence>
<dbReference type="PANTHER" id="PTHR30111:SF1">
    <property type="entry name" value="33 KDA CHAPERONIN"/>
    <property type="match status" value="1"/>
</dbReference>
<feature type="disulfide bond" description="Redox-active" evidence="6">
    <location>
        <begin position="271"/>
        <end position="274"/>
    </location>
</feature>
<evidence type="ECO:0000256" key="2">
    <source>
        <dbReference type="ARBA" id="ARBA00022833"/>
    </source>
</evidence>
<keyword evidence="1 6" id="KW-0963">Cytoplasm</keyword>
<feature type="disulfide bond" description="Redox-active" evidence="6">
    <location>
        <begin position="238"/>
        <end position="240"/>
    </location>
</feature>
<accession>A0A6P1E5G4</accession>
<keyword evidence="5 6" id="KW-0676">Redox-active center</keyword>
<dbReference type="InterPro" id="IPR016153">
    <property type="entry name" value="Heat_shock_Hsp33_N"/>
</dbReference>
<dbReference type="GO" id="GO:0005737">
    <property type="term" value="C:cytoplasm"/>
    <property type="evidence" value="ECO:0007669"/>
    <property type="project" value="UniProtKB-SubCell"/>
</dbReference>
<dbReference type="RefSeq" id="WP_003555020.1">
    <property type="nucleotide sequence ID" value="NZ_CABKOL010000099.1"/>
</dbReference>
<dbReference type="NCBIfam" id="NF001033">
    <property type="entry name" value="PRK00114.1"/>
    <property type="match status" value="1"/>
</dbReference>
<protein>
    <recommendedName>
        <fullName evidence="6">33 kDa chaperonin</fullName>
    </recommendedName>
    <alternativeName>
        <fullName evidence="6">Heat shock protein 33 homolog</fullName>
        <shortName evidence="6">HSP33</shortName>
    </alternativeName>
</protein>
<dbReference type="SMR" id="A0A6P1E5G4"/>
<keyword evidence="4 6" id="KW-0143">Chaperone</keyword>
<dbReference type="Proteomes" id="UP000465035">
    <property type="component" value="Chromosome"/>
</dbReference>
<dbReference type="PIRSF" id="PIRSF005261">
    <property type="entry name" value="Heat_shock_Hsp33"/>
    <property type="match status" value="1"/>
</dbReference>
<dbReference type="GO" id="GO:0051082">
    <property type="term" value="F:unfolded protein binding"/>
    <property type="evidence" value="ECO:0007669"/>
    <property type="project" value="UniProtKB-UniRule"/>
</dbReference>
<evidence type="ECO:0000256" key="5">
    <source>
        <dbReference type="ARBA" id="ARBA00023284"/>
    </source>
</evidence>
<dbReference type="InterPro" id="IPR000397">
    <property type="entry name" value="Heat_shock_Hsp33"/>
</dbReference>
<gene>
    <name evidence="6" type="primary">hslO</name>
    <name evidence="7" type="ORF">GQR93_09995</name>
</gene>
<evidence type="ECO:0000256" key="4">
    <source>
        <dbReference type="ARBA" id="ARBA00023186"/>
    </source>
</evidence>
<evidence type="ECO:0000256" key="1">
    <source>
        <dbReference type="ARBA" id="ARBA00022490"/>
    </source>
</evidence>
<dbReference type="EMBL" id="CP047121">
    <property type="protein sequence ID" value="QHB52497.1"/>
    <property type="molecule type" value="Genomic_DNA"/>
</dbReference>
<dbReference type="Pfam" id="PF01430">
    <property type="entry name" value="HSP33"/>
    <property type="match status" value="1"/>
</dbReference>
<dbReference type="SUPFAM" id="SSF118352">
    <property type="entry name" value="HSP33 redox switch-like"/>
    <property type="match status" value="1"/>
</dbReference>
<comment type="subcellular location">
    <subcellularLocation>
        <location evidence="6">Cytoplasm</location>
    </subcellularLocation>
</comment>
<dbReference type="HAMAP" id="MF_00117">
    <property type="entry name" value="HslO"/>
    <property type="match status" value="1"/>
</dbReference>
<reference evidence="7 8" key="1">
    <citation type="submission" date="2019-12" db="EMBL/GenBank/DDBJ databases">
        <title>Lactobacillus hilgardii FLUB.</title>
        <authorList>
            <person name="Gustaw K."/>
        </authorList>
    </citation>
    <scope>NUCLEOTIDE SEQUENCE [LARGE SCALE GENOMIC DNA]</scope>
    <source>
        <strain evidence="7 8">FLUB</strain>
    </source>
</reference>
<dbReference type="Gene3D" id="3.90.1280.10">
    <property type="entry name" value="HSP33 redox switch-like"/>
    <property type="match status" value="1"/>
</dbReference>
<evidence type="ECO:0000313" key="8">
    <source>
        <dbReference type="Proteomes" id="UP000465035"/>
    </source>
</evidence>
<sequence>MKDYLVKATTTDGMFRAYAVNAKDTVTTAQKDHDTWSASSAALGRTLIGSVMLAASVDKSGEAITVKINGQGPVGGIVADSDSKGHVKGYIQNPHVHLPLNDNHRIDVSKAVGVNGFLEVTRASANEDPYTSSVPLASGEIGDDFTFYLAQSEQIPSAVGVSVFVNEDHSIGAAGGYLIQTLPGASDEAITKVINRIKEIPMISELLLDRQTPEEILDLIFGKRNLHILDQMPVEFYCDCSKEKFAKDLSGISVDQLETMLTEDKGVNVTCNFCQSKYRYNEDELKTIIDVAKQKKGQSK</sequence>
<keyword evidence="3 6" id="KW-1015">Disulfide bond</keyword>
<keyword evidence="2 6" id="KW-0862">Zinc</keyword>
<dbReference type="SUPFAM" id="SSF64397">
    <property type="entry name" value="Hsp33 domain"/>
    <property type="match status" value="1"/>
</dbReference>
<evidence type="ECO:0000256" key="3">
    <source>
        <dbReference type="ARBA" id="ARBA00023157"/>
    </source>
</evidence>
<dbReference type="PANTHER" id="PTHR30111">
    <property type="entry name" value="33 KDA CHAPERONIN"/>
    <property type="match status" value="1"/>
</dbReference>
<comment type="PTM">
    <text evidence="6">Under oxidizing conditions two disulfide bonds are formed involving the reactive cysteines. Under reducing conditions zinc is bound to the reactive cysteines and the protein is inactive.</text>
</comment>
<dbReference type="GeneID" id="69058698"/>
<dbReference type="AlphaFoldDB" id="A0A6P1E5G4"/>
<comment type="function">
    <text evidence="6">Redox regulated molecular chaperone. Protects both thermally unfolding and oxidatively damaged proteins from irreversible aggregation. Plays an important role in the bacterial defense system toward oxidative stress.</text>
</comment>
<name>A0A6P1E5G4_LENHI</name>
<dbReference type="GO" id="GO:0044183">
    <property type="term" value="F:protein folding chaperone"/>
    <property type="evidence" value="ECO:0007669"/>
    <property type="project" value="TreeGrafter"/>
</dbReference>
<comment type="similarity">
    <text evidence="6">Belongs to the HSP33 family.</text>
</comment>
<dbReference type="InterPro" id="IPR016154">
    <property type="entry name" value="Heat_shock_Hsp33_C"/>
</dbReference>
<dbReference type="Gene3D" id="3.55.30.10">
    <property type="entry name" value="Hsp33 domain"/>
    <property type="match status" value="1"/>
</dbReference>
<dbReference type="GO" id="GO:0042026">
    <property type="term" value="P:protein refolding"/>
    <property type="evidence" value="ECO:0007669"/>
    <property type="project" value="TreeGrafter"/>
</dbReference>